<gene>
    <name evidence="1" type="ORF">RPERSI_LOCUS15711</name>
</gene>
<name>A0ACA9QUS4_9GLOM</name>
<comment type="caution">
    <text evidence="1">The sequence shown here is derived from an EMBL/GenBank/DDBJ whole genome shotgun (WGS) entry which is preliminary data.</text>
</comment>
<organism evidence="1 2">
    <name type="scientific">Racocetra persica</name>
    <dbReference type="NCBI Taxonomy" id="160502"/>
    <lineage>
        <taxon>Eukaryota</taxon>
        <taxon>Fungi</taxon>
        <taxon>Fungi incertae sedis</taxon>
        <taxon>Mucoromycota</taxon>
        <taxon>Glomeromycotina</taxon>
        <taxon>Glomeromycetes</taxon>
        <taxon>Diversisporales</taxon>
        <taxon>Gigasporaceae</taxon>
        <taxon>Racocetra</taxon>
    </lineage>
</organism>
<accession>A0ACA9QUS4</accession>
<reference evidence="1" key="1">
    <citation type="submission" date="2021-06" db="EMBL/GenBank/DDBJ databases">
        <authorList>
            <person name="Kallberg Y."/>
            <person name="Tangrot J."/>
            <person name="Rosling A."/>
        </authorList>
    </citation>
    <scope>NUCLEOTIDE SEQUENCE</scope>
    <source>
        <strain evidence="1">MA461A</strain>
    </source>
</reference>
<protein>
    <submittedName>
        <fullName evidence="1">25132_t:CDS:1</fullName>
    </submittedName>
</protein>
<sequence length="79" mass="8999">RCYCAIKRKFLSNVNLSSLDTKQQKWFYLNASIPANSAFTSACVGGTNKDIIFLLEHVNPNNTTNNYTVVYENEVKDYV</sequence>
<evidence type="ECO:0000313" key="2">
    <source>
        <dbReference type="Proteomes" id="UP000789920"/>
    </source>
</evidence>
<evidence type="ECO:0000313" key="1">
    <source>
        <dbReference type="EMBL" id="CAG8765197.1"/>
    </source>
</evidence>
<keyword evidence="2" id="KW-1185">Reference proteome</keyword>
<proteinExistence type="predicted"/>
<dbReference type="EMBL" id="CAJVQC010038013">
    <property type="protein sequence ID" value="CAG8765197.1"/>
    <property type="molecule type" value="Genomic_DNA"/>
</dbReference>
<dbReference type="Proteomes" id="UP000789920">
    <property type="component" value="Unassembled WGS sequence"/>
</dbReference>
<feature type="non-terminal residue" evidence="1">
    <location>
        <position position="1"/>
    </location>
</feature>
<feature type="non-terminal residue" evidence="1">
    <location>
        <position position="79"/>
    </location>
</feature>